<evidence type="ECO:0000313" key="2">
    <source>
        <dbReference type="EMBL" id="KAK7202238.1"/>
    </source>
</evidence>
<feature type="region of interest" description="Disordered" evidence="1">
    <location>
        <begin position="110"/>
        <end position="213"/>
    </location>
</feature>
<feature type="compositionally biased region" description="Polar residues" evidence="1">
    <location>
        <begin position="121"/>
        <end position="134"/>
    </location>
</feature>
<feature type="compositionally biased region" description="Polar residues" evidence="1">
    <location>
        <begin position="176"/>
        <end position="212"/>
    </location>
</feature>
<name>A0AAW0F7Y5_9TRYP</name>
<accession>A0AAW0F7Y5</accession>
<proteinExistence type="predicted"/>
<sequence>MSARPSPQLSSGSTHTGPHTPPPTRSVTASPPSAPLGAVDSVYTHSCPPSPLPLPTRPPAPTTPKTGAMGASALLDGVLLTSLSSTALPATASTATTAAMTETFTTGATTAVNSGDARGILNTSSGSQSSIFTRQQQQQQQQQKRCSPRPQPMPPPSRGASVQHRVRRRCFDVQARASSLPATRSADPTTRRQASSYSASDTSTRPPRSATATPDVVLEHSSLVAQAVPYITPAPPSLSPALMWTPDAVAIAATARPRPRLRVGDGAQQQQPHQQPLLRQLPPQRHVTPNMAPPQLSACILPSWVLGLAEHVGQPLLALPTPAASAAAAAAPLQCSDGETPTPSPPLPSSRHSPRTVGGGGGAVATGISSSSSGPAVGGAAVERCGSGFGVGERSASNNSSGAAPHINRVGAGGRDVFPRLATSVAAFTAGDDGAHGRCPITGGSNPVSASLPHRLSFSSTATNVSPPSSELLLRLGAPSTASPPPAWADATQYRPSSPSMFVAIWGGGGDEREWRMERAVQPPVDTMTEEERSSTSLMAAQEMTLSSASSLPPQSPTLQPPPV</sequence>
<organism evidence="2 3">
    <name type="scientific">Novymonas esmeraldas</name>
    <dbReference type="NCBI Taxonomy" id="1808958"/>
    <lineage>
        <taxon>Eukaryota</taxon>
        <taxon>Discoba</taxon>
        <taxon>Euglenozoa</taxon>
        <taxon>Kinetoplastea</taxon>
        <taxon>Metakinetoplastina</taxon>
        <taxon>Trypanosomatida</taxon>
        <taxon>Trypanosomatidae</taxon>
        <taxon>Novymonas</taxon>
    </lineage>
</organism>
<feature type="region of interest" description="Disordered" evidence="1">
    <location>
        <begin position="330"/>
        <end position="379"/>
    </location>
</feature>
<comment type="caution">
    <text evidence="2">The sequence shown here is derived from an EMBL/GenBank/DDBJ whole genome shotgun (WGS) entry which is preliminary data.</text>
</comment>
<feature type="compositionally biased region" description="Pro residues" evidence="1">
    <location>
        <begin position="48"/>
        <end position="62"/>
    </location>
</feature>
<evidence type="ECO:0000256" key="1">
    <source>
        <dbReference type="SAM" id="MobiDB-lite"/>
    </source>
</evidence>
<reference evidence="2 3" key="1">
    <citation type="journal article" date="2021" name="MBio">
        <title>A New Model Trypanosomatid, Novymonas esmeraldas: Genomic Perception of Its 'Candidatus Pandoraea novymonadis' Endosymbiont.</title>
        <authorList>
            <person name="Zakharova A."/>
            <person name="Saura A."/>
            <person name="Butenko A."/>
            <person name="Podesvova L."/>
            <person name="Warmusova S."/>
            <person name="Kostygov A.Y."/>
            <person name="Nenarokova A."/>
            <person name="Lukes J."/>
            <person name="Opperdoes F.R."/>
            <person name="Yurchenko V."/>
        </authorList>
    </citation>
    <scope>NUCLEOTIDE SEQUENCE [LARGE SCALE GENOMIC DNA]</scope>
    <source>
        <strain evidence="2 3">E262AT.01</strain>
    </source>
</reference>
<gene>
    <name evidence="2" type="ORF">NESM_000294500</name>
</gene>
<feature type="compositionally biased region" description="Pro residues" evidence="1">
    <location>
        <begin position="554"/>
        <end position="564"/>
    </location>
</feature>
<feature type="compositionally biased region" description="Low complexity" evidence="1">
    <location>
        <begin position="365"/>
        <end position="379"/>
    </location>
</feature>
<feature type="region of interest" description="Disordered" evidence="1">
    <location>
        <begin position="1"/>
        <end position="69"/>
    </location>
</feature>
<feature type="region of interest" description="Disordered" evidence="1">
    <location>
        <begin position="523"/>
        <end position="564"/>
    </location>
</feature>
<dbReference type="AlphaFoldDB" id="A0AAW0F7Y5"/>
<dbReference type="Proteomes" id="UP001430356">
    <property type="component" value="Unassembled WGS sequence"/>
</dbReference>
<keyword evidence="3" id="KW-1185">Reference proteome</keyword>
<dbReference type="EMBL" id="JAECZO010000027">
    <property type="protein sequence ID" value="KAK7202238.1"/>
    <property type="molecule type" value="Genomic_DNA"/>
</dbReference>
<evidence type="ECO:0000313" key="3">
    <source>
        <dbReference type="Proteomes" id="UP001430356"/>
    </source>
</evidence>
<protein>
    <submittedName>
        <fullName evidence="2">Uncharacterized protein</fullName>
    </submittedName>
</protein>